<organism evidence="1 2">
    <name type="scientific">Lentzea atacamensis</name>
    <dbReference type="NCBI Taxonomy" id="531938"/>
    <lineage>
        <taxon>Bacteria</taxon>
        <taxon>Bacillati</taxon>
        <taxon>Actinomycetota</taxon>
        <taxon>Actinomycetes</taxon>
        <taxon>Pseudonocardiales</taxon>
        <taxon>Pseudonocardiaceae</taxon>
        <taxon>Lentzea</taxon>
    </lineage>
</organism>
<comment type="caution">
    <text evidence="1">The sequence shown here is derived from an EMBL/GenBank/DDBJ whole genome shotgun (WGS) entry which is preliminary data.</text>
</comment>
<dbReference type="EMBL" id="QGHB01000018">
    <property type="protein sequence ID" value="PWK81253.1"/>
    <property type="molecule type" value="Genomic_DNA"/>
</dbReference>
<dbReference type="Proteomes" id="UP000246005">
    <property type="component" value="Unassembled WGS sequence"/>
</dbReference>
<gene>
    <name evidence="1" type="ORF">C8D88_11821</name>
</gene>
<proteinExistence type="predicted"/>
<evidence type="ECO:0000313" key="1">
    <source>
        <dbReference type="EMBL" id="PWK81253.1"/>
    </source>
</evidence>
<accession>A0A316HJ50</accession>
<dbReference type="AlphaFoldDB" id="A0A316HJ50"/>
<sequence>MPHLEKVVDELMAFGSTTTSIVYSQSLAYRGVSAPPPA</sequence>
<protein>
    <submittedName>
        <fullName evidence="1">Uncharacterized protein</fullName>
    </submittedName>
</protein>
<evidence type="ECO:0000313" key="2">
    <source>
        <dbReference type="Proteomes" id="UP000246005"/>
    </source>
</evidence>
<reference evidence="1 2" key="1">
    <citation type="submission" date="2018-05" db="EMBL/GenBank/DDBJ databases">
        <title>Genomic Encyclopedia of Type Strains, Phase IV (KMG-IV): sequencing the most valuable type-strain genomes for metagenomic binning, comparative biology and taxonomic classification.</title>
        <authorList>
            <person name="Goeker M."/>
        </authorList>
    </citation>
    <scope>NUCLEOTIDE SEQUENCE [LARGE SCALE GENOMIC DNA]</scope>
    <source>
        <strain evidence="1 2">DSM 45480</strain>
    </source>
</reference>
<name>A0A316HJ50_9PSEU</name>